<proteinExistence type="predicted"/>
<evidence type="ECO:0000256" key="1">
    <source>
        <dbReference type="ARBA" id="ARBA00004481"/>
    </source>
</evidence>
<gene>
    <name evidence="3" type="ORF">TVY486_1014320</name>
</gene>
<dbReference type="InterPro" id="IPR027417">
    <property type="entry name" value="P-loop_NTPase"/>
</dbReference>
<dbReference type="InterPro" id="IPR040990">
    <property type="entry name" value="DUF5600"/>
</dbReference>
<organism evidence="3">
    <name type="scientific">Trypanosoma vivax (strain Y486)</name>
    <dbReference type="NCBI Taxonomy" id="1055687"/>
    <lineage>
        <taxon>Eukaryota</taxon>
        <taxon>Discoba</taxon>
        <taxon>Euglenozoa</taxon>
        <taxon>Kinetoplastea</taxon>
        <taxon>Metakinetoplastina</taxon>
        <taxon>Trypanosomatida</taxon>
        <taxon>Trypanosomatidae</taxon>
        <taxon>Trypanosoma</taxon>
        <taxon>Duttonella</taxon>
    </lineage>
</organism>
<dbReference type="PANTHER" id="PTHR43681">
    <property type="entry name" value="TRANSMEMBRANE GTPASE FZO"/>
    <property type="match status" value="1"/>
</dbReference>
<dbReference type="PANTHER" id="PTHR43681:SF1">
    <property type="entry name" value="SARCALUMENIN"/>
    <property type="match status" value="1"/>
</dbReference>
<sequence length="503" mass="56835">MKAQDVMVTDMSGGFSDADSIEEFTSRLSEVYQKGVKPLEDMYMFEVLRPSWFEERLSSQRPIITFFGPWSAGKSTFINHLLQDNYLWTGPQPTTAEFTVVMYGDAQENVDGHVLANSKELPFKGLAEFGESFLENLTGVSVQHELLKRVILVDTPGVLETANDMRGRRYDYGGVCRWFVERSDLIFVLFDPTKLDAGAELRNMFKRAFKGMEGKVRIILNKADSVSTQDLMRVYGSLFWNLSTLIATTEPPRVYIGSFWDQPYRQGTFTLLFTKEKEDLLHEITEVVPRQAKDRRVVSLITRSKEVLAHALVVGAIKSSLPSLFGRAKAKRKALDKLDKTYEVIAAKSKMNPRDFPPVSQYRSFFEKIDIDQLPDIEKAEKAGLIKSVQHCIGVVLPGLLKPVKQMHVPDPRNREEQRKIQELYNDQMRRQLEGGPGKQCSSNTCYNPMYEALIKSSPGITQPPAATPFEAGNGTVFSGGLQTEQTQALMQVMAQMVQQQQS</sequence>
<name>G0U4M5_TRYVY</name>
<evidence type="ECO:0000313" key="3">
    <source>
        <dbReference type="EMBL" id="CCC52389.1"/>
    </source>
</evidence>
<dbReference type="Pfam" id="PF00350">
    <property type="entry name" value="Dynamin_N"/>
    <property type="match status" value="1"/>
</dbReference>
<reference evidence="3" key="1">
    <citation type="journal article" date="2012" name="Proc. Natl. Acad. Sci. U.S.A.">
        <title>Antigenic diversity is generated by distinct evolutionary mechanisms in African trypanosome species.</title>
        <authorList>
            <person name="Jackson A.P."/>
            <person name="Berry A."/>
            <person name="Aslett M."/>
            <person name="Allison H.C."/>
            <person name="Burton P."/>
            <person name="Vavrova-Anderson J."/>
            <person name="Brown R."/>
            <person name="Browne H."/>
            <person name="Corton N."/>
            <person name="Hauser H."/>
            <person name="Gamble J."/>
            <person name="Gilderthorp R."/>
            <person name="Marcello L."/>
            <person name="McQuillan J."/>
            <person name="Otto T.D."/>
            <person name="Quail M.A."/>
            <person name="Sanders M.J."/>
            <person name="van Tonder A."/>
            <person name="Ginger M.L."/>
            <person name="Field M.C."/>
            <person name="Barry J.D."/>
            <person name="Hertz-Fowler C."/>
            <person name="Berriman M."/>
        </authorList>
    </citation>
    <scope>NUCLEOTIDE SEQUENCE</scope>
    <source>
        <strain evidence="3">Y486</strain>
    </source>
</reference>
<dbReference type="Gene3D" id="1.10.268.20">
    <property type="match status" value="1"/>
</dbReference>
<dbReference type="CDD" id="cd09913">
    <property type="entry name" value="EHD"/>
    <property type="match status" value="1"/>
</dbReference>
<protein>
    <submittedName>
        <fullName evidence="3">Putative sarcoplasmic reticulum glycoprotein</fullName>
    </submittedName>
</protein>
<comment type="subcellular location">
    <subcellularLocation>
        <location evidence="1">Endosome membrane</location>
        <topology evidence="1">Peripheral membrane protein</topology>
    </subcellularLocation>
</comment>
<dbReference type="GO" id="GO:0010008">
    <property type="term" value="C:endosome membrane"/>
    <property type="evidence" value="ECO:0007669"/>
    <property type="project" value="UniProtKB-SubCell"/>
</dbReference>
<dbReference type="AlphaFoldDB" id="G0U4M5"/>
<dbReference type="EMBL" id="HE573026">
    <property type="protein sequence ID" value="CCC52389.1"/>
    <property type="molecule type" value="Genomic_DNA"/>
</dbReference>
<evidence type="ECO:0000259" key="2">
    <source>
        <dbReference type="PROSITE" id="PS51718"/>
    </source>
</evidence>
<dbReference type="Pfam" id="PF18150">
    <property type="entry name" value="DUF5600"/>
    <property type="match status" value="1"/>
</dbReference>
<feature type="domain" description="Dynamin-type G" evidence="2">
    <location>
        <begin position="58"/>
        <end position="289"/>
    </location>
</feature>
<dbReference type="SUPFAM" id="SSF52540">
    <property type="entry name" value="P-loop containing nucleoside triphosphate hydrolases"/>
    <property type="match status" value="1"/>
</dbReference>
<dbReference type="PROSITE" id="PS51718">
    <property type="entry name" value="G_DYNAMIN_2"/>
    <property type="match status" value="1"/>
</dbReference>
<dbReference type="InterPro" id="IPR030381">
    <property type="entry name" value="G_DYNAMIN_dom"/>
</dbReference>
<dbReference type="InterPro" id="IPR045063">
    <property type="entry name" value="Dynamin_N"/>
</dbReference>
<dbReference type="InterPro" id="IPR051943">
    <property type="entry name" value="TRAFAC_Dynamin-like_GTPase"/>
</dbReference>
<accession>G0U4M5</accession>
<dbReference type="GO" id="GO:0005525">
    <property type="term" value="F:GTP binding"/>
    <property type="evidence" value="ECO:0007669"/>
    <property type="project" value="InterPro"/>
</dbReference>
<dbReference type="Gene3D" id="3.40.50.300">
    <property type="entry name" value="P-loop containing nucleotide triphosphate hydrolases"/>
    <property type="match status" value="1"/>
</dbReference>
<dbReference type="VEuPathDB" id="TriTrypDB:TvY486_1014320"/>